<name>A0A7Z0K9P0_9MICC</name>
<dbReference type="RefSeq" id="WP_179542197.1">
    <property type="nucleotide sequence ID" value="NZ_JACCFY010000001.1"/>
</dbReference>
<dbReference type="Gene3D" id="3.50.50.60">
    <property type="entry name" value="FAD/NAD(P)-binding domain"/>
    <property type="match status" value="1"/>
</dbReference>
<comment type="caution">
    <text evidence="3">The sequence shown here is derived from an EMBL/GenBank/DDBJ whole genome shotgun (WGS) entry which is preliminary data.</text>
</comment>
<feature type="domain" description="Amine oxidase" evidence="2">
    <location>
        <begin position="12"/>
        <end position="267"/>
    </location>
</feature>
<dbReference type="PANTHER" id="PTHR42923:SF3">
    <property type="entry name" value="PROTOPORPHYRINOGEN OXIDASE"/>
    <property type="match status" value="1"/>
</dbReference>
<keyword evidence="3" id="KW-0560">Oxidoreductase</keyword>
<protein>
    <submittedName>
        <fullName evidence="3">Oxygen-dependent protoporphyrinogen oxidase</fullName>
        <ecNumber evidence="3">1.3.3.4</ecNumber>
    </submittedName>
</protein>
<dbReference type="InterPro" id="IPR002937">
    <property type="entry name" value="Amino_oxidase"/>
</dbReference>
<reference evidence="3 4" key="1">
    <citation type="submission" date="2020-07" db="EMBL/GenBank/DDBJ databases">
        <title>Sequencing the genomes of 1000 actinobacteria strains.</title>
        <authorList>
            <person name="Klenk H.-P."/>
        </authorList>
    </citation>
    <scope>NUCLEOTIDE SEQUENCE [LARGE SCALE GENOMIC DNA]</scope>
    <source>
        <strain evidence="3 4">DSM 15475</strain>
    </source>
</reference>
<dbReference type="InterPro" id="IPR036188">
    <property type="entry name" value="FAD/NAD-bd_sf"/>
</dbReference>
<dbReference type="Proteomes" id="UP000535437">
    <property type="component" value="Unassembled WGS sequence"/>
</dbReference>
<proteinExistence type="predicted"/>
<evidence type="ECO:0000313" key="3">
    <source>
        <dbReference type="EMBL" id="NYJ78906.1"/>
    </source>
</evidence>
<feature type="region of interest" description="Disordered" evidence="1">
    <location>
        <begin position="275"/>
        <end position="302"/>
    </location>
</feature>
<dbReference type="SUPFAM" id="SSF54373">
    <property type="entry name" value="FAD-linked reductases, C-terminal domain"/>
    <property type="match status" value="1"/>
</dbReference>
<dbReference type="InterPro" id="IPR050464">
    <property type="entry name" value="Zeta_carotene_desat/Oxidored"/>
</dbReference>
<sequence length="474" mass="48487">MRRRVAVVGGGIAGLVAAWDLVRGGCAVTLLEAGPRPGGAIGTHRLGGVEVDAGAESFATRSAAVPRLIGELGLQDSVIAPHPSGAWLQLPDLAAPLPATGILGIPADPLAADVVRIIGAEAAARAAADREMPVDAWRGREDITVGELVLDRMGPAVLEKLVTPIVSGVHSARPEQLDAGNAAPGLVEAMLREGSLAGAVASVKAQAPAGAAVNSLHGGLSTLIRALDEALRAQGAEIRLGERVTDLPALLSAHDHVVLAVDAPAALRLLEPVAPQASAQHDTGQHDTGQHDDGTPGEPAASRAGRGVALVSLLLDAPELDARPRGTGMLVAPGVDGVGAKAMTHVSSKWPWVAEALGPGRHLVRLSYGRVTDVPGTGALGLESTDELLLAAARADVAALFELPRLREQVLEADVVRWEKALPQASAGHARRIRGLREELADSAVSVVGSWFAGTGLARVVPDARRAAAEILAT</sequence>
<keyword evidence="4" id="KW-1185">Reference proteome</keyword>
<evidence type="ECO:0000256" key="1">
    <source>
        <dbReference type="SAM" id="MobiDB-lite"/>
    </source>
</evidence>
<dbReference type="AlphaFoldDB" id="A0A7Z0K9P0"/>
<organism evidence="3 4">
    <name type="scientific">Nesterenkonia xinjiangensis</name>
    <dbReference type="NCBI Taxonomy" id="225327"/>
    <lineage>
        <taxon>Bacteria</taxon>
        <taxon>Bacillati</taxon>
        <taxon>Actinomycetota</taxon>
        <taxon>Actinomycetes</taxon>
        <taxon>Micrococcales</taxon>
        <taxon>Micrococcaceae</taxon>
        <taxon>Nesterenkonia</taxon>
    </lineage>
</organism>
<dbReference type="SUPFAM" id="SSF51905">
    <property type="entry name" value="FAD/NAD(P)-binding domain"/>
    <property type="match status" value="1"/>
</dbReference>
<gene>
    <name evidence="3" type="ORF">HNR09_002317</name>
</gene>
<dbReference type="Gene3D" id="3.90.660.20">
    <property type="entry name" value="Protoporphyrinogen oxidase, mitochondrial, domain 2"/>
    <property type="match status" value="1"/>
</dbReference>
<accession>A0A7Z0K9P0</accession>
<evidence type="ECO:0000259" key="2">
    <source>
        <dbReference type="Pfam" id="PF01593"/>
    </source>
</evidence>
<dbReference type="Gene3D" id="1.10.3110.10">
    <property type="entry name" value="protoporphyrinogen ix oxidase, domain 3"/>
    <property type="match status" value="1"/>
</dbReference>
<dbReference type="EC" id="1.3.3.4" evidence="3"/>
<feature type="compositionally biased region" description="Basic and acidic residues" evidence="1">
    <location>
        <begin position="283"/>
        <end position="294"/>
    </location>
</feature>
<evidence type="ECO:0000313" key="4">
    <source>
        <dbReference type="Proteomes" id="UP000535437"/>
    </source>
</evidence>
<dbReference type="EMBL" id="JACCFY010000001">
    <property type="protein sequence ID" value="NYJ78906.1"/>
    <property type="molecule type" value="Genomic_DNA"/>
</dbReference>
<dbReference type="PANTHER" id="PTHR42923">
    <property type="entry name" value="PROTOPORPHYRINOGEN OXIDASE"/>
    <property type="match status" value="1"/>
</dbReference>
<dbReference type="GO" id="GO:0004729">
    <property type="term" value="F:oxygen-dependent protoporphyrinogen oxidase activity"/>
    <property type="evidence" value="ECO:0007669"/>
    <property type="project" value="UniProtKB-EC"/>
</dbReference>
<dbReference type="Pfam" id="PF01593">
    <property type="entry name" value="Amino_oxidase"/>
    <property type="match status" value="1"/>
</dbReference>